<accession>A0A2Z2KX42</accession>
<organism evidence="1 2">
    <name type="scientific">Paenibacillus donghaensis</name>
    <dbReference type="NCBI Taxonomy" id="414771"/>
    <lineage>
        <taxon>Bacteria</taxon>
        <taxon>Bacillati</taxon>
        <taxon>Bacillota</taxon>
        <taxon>Bacilli</taxon>
        <taxon>Bacillales</taxon>
        <taxon>Paenibacillaceae</taxon>
        <taxon>Paenibacillus</taxon>
    </lineage>
</organism>
<dbReference type="KEGG" id="pdh:B9T62_03430"/>
<evidence type="ECO:0000313" key="1">
    <source>
        <dbReference type="EMBL" id="ASA26161.1"/>
    </source>
</evidence>
<proteinExistence type="predicted"/>
<protein>
    <recommendedName>
        <fullName evidence="3">DUF3139 domain-containing protein</fullName>
    </recommendedName>
</protein>
<name>A0A2Z2KX42_9BACL</name>
<evidence type="ECO:0008006" key="3">
    <source>
        <dbReference type="Google" id="ProtNLM"/>
    </source>
</evidence>
<dbReference type="Proteomes" id="UP000249890">
    <property type="component" value="Chromosome"/>
</dbReference>
<dbReference type="EMBL" id="CP021780">
    <property type="protein sequence ID" value="ASA26161.1"/>
    <property type="molecule type" value="Genomic_DNA"/>
</dbReference>
<keyword evidence="2" id="KW-1185">Reference proteome</keyword>
<evidence type="ECO:0000313" key="2">
    <source>
        <dbReference type="Proteomes" id="UP000249890"/>
    </source>
</evidence>
<reference evidence="1 2" key="1">
    <citation type="submission" date="2017-06" db="EMBL/GenBank/DDBJ databases">
        <title>Complete genome sequence of Paenibacillus donghaensis KCTC 13049T isolated from East Sea sediment, South Korea.</title>
        <authorList>
            <person name="Jung B.K."/>
            <person name="Hong S.-J."/>
            <person name="Shin J.-H."/>
        </authorList>
    </citation>
    <scope>NUCLEOTIDE SEQUENCE [LARGE SCALE GENOMIC DNA]</scope>
    <source>
        <strain evidence="1 2">KCTC 13049</strain>
    </source>
</reference>
<dbReference type="OrthoDB" id="2691925at2"/>
<sequence length="100" mass="11385">MLIILGAGFYSLHSYKDKMNRQIVHYLTTEQGYTEKQLYKVYTQIGKAPVVSTTVIFADEPDARYFYRKEAGQIYQYSNAPAGPPDGSKTHYLHLEEDGG</sequence>
<gene>
    <name evidence="1" type="ORF">B9T62_03430</name>
</gene>
<dbReference type="AlphaFoldDB" id="A0A2Z2KX42"/>